<gene>
    <name evidence="2" type="ORF">AGOR_G00228320</name>
</gene>
<dbReference type="PANTHER" id="PTHR46488:SF1">
    <property type="entry name" value="AP-5 COMPLEX SUBUNIT ZETA-1"/>
    <property type="match status" value="1"/>
</dbReference>
<dbReference type="EMBL" id="JAERUA010000022">
    <property type="protein sequence ID" value="KAI1884626.1"/>
    <property type="molecule type" value="Genomic_DNA"/>
</dbReference>
<dbReference type="OrthoDB" id="744564at2759"/>
<dbReference type="Pfam" id="PF25154">
    <property type="entry name" value="TPR_AP5Z1_C"/>
    <property type="match status" value="1"/>
</dbReference>
<accession>A0A8T3CJH5</accession>
<name>A0A8T3CJH5_9TELE</name>
<feature type="domain" description="AP-5 complex subunit zeta-1 C-terminal TPR" evidence="1">
    <location>
        <begin position="16"/>
        <end position="245"/>
    </location>
</feature>
<dbReference type="InterPro" id="IPR056856">
    <property type="entry name" value="TPR_AP5Z1_C"/>
</dbReference>
<sequence length="255" mass="29034">MAQGKNFTLAPTWLCLQFADKKLINQLVLVLLERSSLLFNIHNYKTEVQRVFSSHLLVLCKLHPSLIVEQSRELLDFTGTTANIYSKEDLYTHLVWVIGEYLSVTHDARCTVEQITSFFETLEAVLFEITQVRHSASPPRYSPRVITVLMTTLAKLASRSQDLIPRVSLFLSKMRSFARSAPVTSCFSEEDLEEILTRSHELINLLKLPSVAQFVLAPSARGDSPRWHRDTNASMPLSMRTISSLLHKQSSFQHC</sequence>
<reference evidence="2" key="1">
    <citation type="submission" date="2021-01" db="EMBL/GenBank/DDBJ databases">
        <authorList>
            <person name="Zahm M."/>
            <person name="Roques C."/>
            <person name="Cabau C."/>
            <person name="Klopp C."/>
            <person name="Donnadieu C."/>
            <person name="Jouanno E."/>
            <person name="Lampietro C."/>
            <person name="Louis A."/>
            <person name="Herpin A."/>
            <person name="Echchiki A."/>
            <person name="Berthelot C."/>
            <person name="Parey E."/>
            <person name="Roest-Crollius H."/>
            <person name="Braasch I."/>
            <person name="Postlethwait J."/>
            <person name="Bobe J."/>
            <person name="Montfort J."/>
            <person name="Bouchez O."/>
            <person name="Begum T."/>
            <person name="Mejri S."/>
            <person name="Adams A."/>
            <person name="Chen W.-J."/>
            <person name="Guiguen Y."/>
        </authorList>
    </citation>
    <scope>NUCLEOTIDE SEQUENCE</scope>
    <source>
        <tissue evidence="2">Blood</tissue>
    </source>
</reference>
<proteinExistence type="predicted"/>
<dbReference type="InterPro" id="IPR011989">
    <property type="entry name" value="ARM-like"/>
</dbReference>
<dbReference type="InterPro" id="IPR028222">
    <property type="entry name" value="AP5Z1"/>
</dbReference>
<organism evidence="2 3">
    <name type="scientific">Albula goreensis</name>
    <dbReference type="NCBI Taxonomy" id="1534307"/>
    <lineage>
        <taxon>Eukaryota</taxon>
        <taxon>Metazoa</taxon>
        <taxon>Chordata</taxon>
        <taxon>Craniata</taxon>
        <taxon>Vertebrata</taxon>
        <taxon>Euteleostomi</taxon>
        <taxon>Actinopterygii</taxon>
        <taxon>Neopterygii</taxon>
        <taxon>Teleostei</taxon>
        <taxon>Albuliformes</taxon>
        <taxon>Albulidae</taxon>
        <taxon>Albula</taxon>
    </lineage>
</organism>
<evidence type="ECO:0000259" key="1">
    <source>
        <dbReference type="Pfam" id="PF25154"/>
    </source>
</evidence>
<dbReference type="GO" id="GO:0044599">
    <property type="term" value="C:AP-5 adaptor complex"/>
    <property type="evidence" value="ECO:0007669"/>
    <property type="project" value="InterPro"/>
</dbReference>
<protein>
    <recommendedName>
        <fullName evidence="1">AP-5 complex subunit zeta-1 C-terminal TPR domain-containing protein</fullName>
    </recommendedName>
</protein>
<comment type="caution">
    <text evidence="2">The sequence shown here is derived from an EMBL/GenBank/DDBJ whole genome shotgun (WGS) entry which is preliminary data.</text>
</comment>
<dbReference type="Proteomes" id="UP000829720">
    <property type="component" value="Unassembled WGS sequence"/>
</dbReference>
<keyword evidence="3" id="KW-1185">Reference proteome</keyword>
<dbReference type="AlphaFoldDB" id="A0A8T3CJH5"/>
<evidence type="ECO:0000313" key="3">
    <source>
        <dbReference type="Proteomes" id="UP000829720"/>
    </source>
</evidence>
<dbReference type="PANTHER" id="PTHR46488">
    <property type="entry name" value="AP-5 COMPLEX SUBUNIT ZETA-1"/>
    <property type="match status" value="1"/>
</dbReference>
<dbReference type="Gene3D" id="1.25.10.10">
    <property type="entry name" value="Leucine-rich Repeat Variant"/>
    <property type="match status" value="1"/>
</dbReference>
<evidence type="ECO:0000313" key="2">
    <source>
        <dbReference type="EMBL" id="KAI1884626.1"/>
    </source>
</evidence>